<dbReference type="RefSeq" id="WP_053236412.1">
    <property type="nucleotide sequence ID" value="NZ_CP011125.1"/>
</dbReference>
<accession>A0A0F6YLE4</accession>
<gene>
    <name evidence="1" type="ORF">DB32_006506</name>
</gene>
<organism evidence="1 2">
    <name type="scientific">Sandaracinus amylolyticus</name>
    <dbReference type="NCBI Taxonomy" id="927083"/>
    <lineage>
        <taxon>Bacteria</taxon>
        <taxon>Pseudomonadati</taxon>
        <taxon>Myxococcota</taxon>
        <taxon>Polyangia</taxon>
        <taxon>Polyangiales</taxon>
        <taxon>Sandaracinaceae</taxon>
        <taxon>Sandaracinus</taxon>
    </lineage>
</organism>
<dbReference type="EMBL" id="CP011125">
    <property type="protein sequence ID" value="AKF09357.1"/>
    <property type="molecule type" value="Genomic_DNA"/>
</dbReference>
<evidence type="ECO:0000313" key="1">
    <source>
        <dbReference type="EMBL" id="AKF09357.1"/>
    </source>
</evidence>
<reference evidence="1 2" key="1">
    <citation type="submission" date="2015-03" db="EMBL/GenBank/DDBJ databases">
        <title>Genome assembly of Sandaracinus amylolyticus DSM 53668.</title>
        <authorList>
            <person name="Sharma G."/>
            <person name="Subramanian S."/>
        </authorList>
    </citation>
    <scope>NUCLEOTIDE SEQUENCE [LARGE SCALE GENOMIC DNA]</scope>
    <source>
        <strain evidence="1 2">DSM 53668</strain>
    </source>
</reference>
<dbReference type="Proteomes" id="UP000034883">
    <property type="component" value="Chromosome"/>
</dbReference>
<dbReference type="KEGG" id="samy:DB32_006506"/>
<evidence type="ECO:0000313" key="2">
    <source>
        <dbReference type="Proteomes" id="UP000034883"/>
    </source>
</evidence>
<dbReference type="OrthoDB" id="5525955at2"/>
<keyword evidence="2" id="KW-1185">Reference proteome</keyword>
<dbReference type="AlphaFoldDB" id="A0A0F6YLE4"/>
<protein>
    <submittedName>
        <fullName evidence="1">Uncharacterized protein</fullName>
    </submittedName>
</protein>
<proteinExistence type="predicted"/>
<sequence>MATRKKTAKKGPTSAFVNAARQAKALGDETRAKKLKSLLALIERRKARIVEDFYDIGEALRTILRERLFEQRYASFDALVEQEIGMAPGTAYRLIAVVDALPREKAIELGQEKSYALVTYAGATPEADSPLALADAPIAKSSANEIKRAAAKLRAKKKAASTPKETKALIAKIVAAVRALGLRKPVASLRGKTLTVRVELPE</sequence>
<name>A0A0F6YLE4_9BACT</name>